<keyword evidence="1" id="KW-1133">Transmembrane helix</keyword>
<evidence type="ECO:0000313" key="3">
    <source>
        <dbReference type="Proteomes" id="UP000027195"/>
    </source>
</evidence>
<gene>
    <name evidence="2" type="ORF">BOTBODRAFT_189844</name>
</gene>
<feature type="transmembrane region" description="Helical" evidence="1">
    <location>
        <begin position="107"/>
        <end position="126"/>
    </location>
</feature>
<reference evidence="3" key="1">
    <citation type="journal article" date="2014" name="Proc. Natl. Acad. Sci. U.S.A.">
        <title>Extensive sampling of basidiomycete genomes demonstrates inadequacy of the white-rot/brown-rot paradigm for wood decay fungi.</title>
        <authorList>
            <person name="Riley R."/>
            <person name="Salamov A.A."/>
            <person name="Brown D.W."/>
            <person name="Nagy L.G."/>
            <person name="Floudas D."/>
            <person name="Held B.W."/>
            <person name="Levasseur A."/>
            <person name="Lombard V."/>
            <person name="Morin E."/>
            <person name="Otillar R."/>
            <person name="Lindquist E.A."/>
            <person name="Sun H."/>
            <person name="LaButti K.M."/>
            <person name="Schmutz J."/>
            <person name="Jabbour D."/>
            <person name="Luo H."/>
            <person name="Baker S.E."/>
            <person name="Pisabarro A.G."/>
            <person name="Walton J.D."/>
            <person name="Blanchette R.A."/>
            <person name="Henrissat B."/>
            <person name="Martin F."/>
            <person name="Cullen D."/>
            <person name="Hibbett D.S."/>
            <person name="Grigoriev I.V."/>
        </authorList>
    </citation>
    <scope>NUCLEOTIDE SEQUENCE [LARGE SCALE GENOMIC DNA]</scope>
    <source>
        <strain evidence="3">FD-172 SS1</strain>
    </source>
</reference>
<proteinExistence type="predicted"/>
<accession>A0A067M7F7</accession>
<keyword evidence="1" id="KW-0812">Transmembrane</keyword>
<feature type="transmembrane region" description="Helical" evidence="1">
    <location>
        <begin position="82"/>
        <end position="101"/>
    </location>
</feature>
<keyword evidence="3" id="KW-1185">Reference proteome</keyword>
<dbReference type="AlphaFoldDB" id="A0A067M7F7"/>
<dbReference type="InParanoid" id="A0A067M7F7"/>
<dbReference type="EMBL" id="KL198058">
    <property type="protein sequence ID" value="KDQ11484.1"/>
    <property type="molecule type" value="Genomic_DNA"/>
</dbReference>
<name>A0A067M7F7_BOTB1</name>
<protein>
    <submittedName>
        <fullName evidence="2">Uncharacterized protein</fullName>
    </submittedName>
</protein>
<dbReference type="HOGENOM" id="CLU_129422_0_0_1"/>
<feature type="transmembrane region" description="Helical" evidence="1">
    <location>
        <begin position="7"/>
        <end position="29"/>
    </location>
</feature>
<sequence>MAERSLIFWKGIADIIVGGILTFKPSIIYDSPVPLYISNVTGLHRSDPTTAPGFNQAIAIMVAAIGIGHVRASRSHSRDAHATMLLMNVTWSALCLLTCYVNRDIGSATMLMTGINHLAFSTAMFLTSKIRVSDLFAAIDASSGGKRTR</sequence>
<dbReference type="OrthoDB" id="3753443at2759"/>
<keyword evidence="1" id="KW-0472">Membrane</keyword>
<dbReference type="Proteomes" id="UP000027195">
    <property type="component" value="Unassembled WGS sequence"/>
</dbReference>
<organism evidence="2 3">
    <name type="scientific">Botryobasidium botryosum (strain FD-172 SS1)</name>
    <dbReference type="NCBI Taxonomy" id="930990"/>
    <lineage>
        <taxon>Eukaryota</taxon>
        <taxon>Fungi</taxon>
        <taxon>Dikarya</taxon>
        <taxon>Basidiomycota</taxon>
        <taxon>Agaricomycotina</taxon>
        <taxon>Agaricomycetes</taxon>
        <taxon>Cantharellales</taxon>
        <taxon>Botryobasidiaceae</taxon>
        <taxon>Botryobasidium</taxon>
    </lineage>
</organism>
<evidence type="ECO:0000313" key="2">
    <source>
        <dbReference type="EMBL" id="KDQ11484.1"/>
    </source>
</evidence>
<evidence type="ECO:0000256" key="1">
    <source>
        <dbReference type="SAM" id="Phobius"/>
    </source>
</evidence>
<feature type="transmembrane region" description="Helical" evidence="1">
    <location>
        <begin position="49"/>
        <end position="70"/>
    </location>
</feature>